<dbReference type="AlphaFoldDB" id="A0A6P6T5U5"/>
<evidence type="ECO:0000313" key="7">
    <source>
        <dbReference type="RefSeq" id="XP_027073713.1"/>
    </source>
</evidence>
<evidence type="ECO:0000256" key="2">
    <source>
        <dbReference type="ARBA" id="ARBA00022676"/>
    </source>
</evidence>
<proteinExistence type="inferred from homology"/>
<dbReference type="GeneID" id="113698195"/>
<sequence length="487" mass="55453">MGKPDKKPHVICIPYPAQSHISAMLKLAKLLHHKGFHITFVHTEYNYKRLLKSRGPNSLDGSPDFNFETIPDGLPPSENDDCTQDVFQLCLSIEKHCYGPFVDLVRKLNKRASVDDDYPPVSRIISDTVMSTFTLEAAQELGLPNVLFWTVSAFTVMCFLHFPHLRERGYTPLKDESYFTNGYMDNTIDWIPGIASIRLREMPTIIWTSDPKDEFVDYFIRLMPRTCQGSALILNTFDELEHSILKEFSSMMDHVYTLGPIHLLMNDMLKDDHSTESIQSNLWKEDHTCIEWLNSKGRGSVAYVNFGSITVMTEDQLIEFAWGLANSMQNFLWIIRPDLVNGGPVVLPPEFLTATKDRGMLATWCNQELVLNHPSIAVFLTHCGWNSILESLSAGVPMICWPFFGDQQPNCLCCCNYWDVGVEIDNNANRTQVEKVVKELMEAEKGKEIKKKTLDWKSKAQKAIKPGGSSYLNLDKMIEEVLLSPKI</sequence>
<accession>A0A6P6T5U5</accession>
<dbReference type="GO" id="GO:0080043">
    <property type="term" value="F:quercetin 3-O-glucosyltransferase activity"/>
    <property type="evidence" value="ECO:0007669"/>
    <property type="project" value="TreeGrafter"/>
</dbReference>
<evidence type="ECO:0000256" key="1">
    <source>
        <dbReference type="ARBA" id="ARBA00009995"/>
    </source>
</evidence>
<dbReference type="InterPro" id="IPR035595">
    <property type="entry name" value="UDP_glycos_trans_CS"/>
</dbReference>
<dbReference type="FunFam" id="3.40.50.2000:FF:000027">
    <property type="entry name" value="Glycosyltransferase"/>
    <property type="match status" value="1"/>
</dbReference>
<dbReference type="GO" id="GO:0080044">
    <property type="term" value="F:quercetin 7-O-glucosyltransferase activity"/>
    <property type="evidence" value="ECO:0007669"/>
    <property type="project" value="TreeGrafter"/>
</dbReference>
<dbReference type="FunFam" id="3.40.50.2000:FF:000065">
    <property type="entry name" value="Glycosyltransferase"/>
    <property type="match status" value="1"/>
</dbReference>
<keyword evidence="6" id="KW-1185">Reference proteome</keyword>
<comment type="similarity">
    <text evidence="1 4">Belongs to the UDP-glycosyltransferase family.</text>
</comment>
<evidence type="ECO:0000256" key="5">
    <source>
        <dbReference type="RuleBase" id="RU362057"/>
    </source>
</evidence>
<reference evidence="6" key="1">
    <citation type="journal article" date="2025" name="Foods">
        <title>Unveiling the Microbial Signatures of Arabica Coffee Cherries: Insights into Ripeness Specific Diversity, Functional Traits, and Implications for Quality and Safety.</title>
        <authorList>
            <consortium name="RefSeq"/>
            <person name="Tenea G.N."/>
            <person name="Cifuentes V."/>
            <person name="Reyes P."/>
            <person name="Cevallos-Vallejos M."/>
        </authorList>
    </citation>
    <scope>NUCLEOTIDE SEQUENCE [LARGE SCALE GENOMIC DNA]</scope>
</reference>
<evidence type="ECO:0000256" key="4">
    <source>
        <dbReference type="RuleBase" id="RU003718"/>
    </source>
</evidence>
<dbReference type="Pfam" id="PF00201">
    <property type="entry name" value="UDPGT"/>
    <property type="match status" value="1"/>
</dbReference>
<reference evidence="7" key="2">
    <citation type="submission" date="2025-08" db="UniProtKB">
        <authorList>
            <consortium name="RefSeq"/>
        </authorList>
    </citation>
    <scope>IDENTIFICATION</scope>
    <source>
        <tissue evidence="7">Leaves</tissue>
    </source>
</reference>
<keyword evidence="2 4" id="KW-0328">Glycosyltransferase</keyword>
<dbReference type="SUPFAM" id="SSF53756">
    <property type="entry name" value="UDP-Glycosyltransferase/glycogen phosphorylase"/>
    <property type="match status" value="1"/>
</dbReference>
<dbReference type="PANTHER" id="PTHR11926">
    <property type="entry name" value="GLUCOSYL/GLUCURONOSYL TRANSFERASES"/>
    <property type="match status" value="1"/>
</dbReference>
<keyword evidence="3 4" id="KW-0808">Transferase</keyword>
<name>A0A6P6T5U5_COFAR</name>
<dbReference type="PANTHER" id="PTHR11926:SF774">
    <property type="entry name" value="UDP-GLYCOSYLTRANSFERASE 85A1-RELATED"/>
    <property type="match status" value="1"/>
</dbReference>
<dbReference type="InterPro" id="IPR002213">
    <property type="entry name" value="UDP_glucos_trans"/>
</dbReference>
<gene>
    <name evidence="7" type="primary">LOC113698195</name>
</gene>
<dbReference type="CDD" id="cd03784">
    <property type="entry name" value="GT1_Gtf-like"/>
    <property type="match status" value="1"/>
</dbReference>
<evidence type="ECO:0000256" key="3">
    <source>
        <dbReference type="ARBA" id="ARBA00022679"/>
    </source>
</evidence>
<protein>
    <recommendedName>
        <fullName evidence="5">Glycosyltransferase</fullName>
        <ecNumber evidence="5">2.4.1.-</ecNumber>
    </recommendedName>
</protein>
<dbReference type="RefSeq" id="XP_027073713.1">
    <property type="nucleotide sequence ID" value="XM_027217912.2"/>
</dbReference>
<dbReference type="Proteomes" id="UP001652660">
    <property type="component" value="Chromosome 7c"/>
</dbReference>
<dbReference type="PROSITE" id="PS00375">
    <property type="entry name" value="UDPGT"/>
    <property type="match status" value="1"/>
</dbReference>
<evidence type="ECO:0000313" key="6">
    <source>
        <dbReference type="Proteomes" id="UP001652660"/>
    </source>
</evidence>
<organism evidence="6 7">
    <name type="scientific">Coffea arabica</name>
    <name type="common">Arabian coffee</name>
    <dbReference type="NCBI Taxonomy" id="13443"/>
    <lineage>
        <taxon>Eukaryota</taxon>
        <taxon>Viridiplantae</taxon>
        <taxon>Streptophyta</taxon>
        <taxon>Embryophyta</taxon>
        <taxon>Tracheophyta</taxon>
        <taxon>Spermatophyta</taxon>
        <taxon>Magnoliopsida</taxon>
        <taxon>eudicotyledons</taxon>
        <taxon>Gunneridae</taxon>
        <taxon>Pentapetalae</taxon>
        <taxon>asterids</taxon>
        <taxon>lamiids</taxon>
        <taxon>Gentianales</taxon>
        <taxon>Rubiaceae</taxon>
        <taxon>Ixoroideae</taxon>
        <taxon>Gardenieae complex</taxon>
        <taxon>Bertiereae - Coffeeae clade</taxon>
        <taxon>Coffeeae</taxon>
        <taxon>Coffea</taxon>
    </lineage>
</organism>
<dbReference type="Gene3D" id="3.40.50.2000">
    <property type="entry name" value="Glycogen Phosphorylase B"/>
    <property type="match status" value="2"/>
</dbReference>
<dbReference type="EC" id="2.4.1.-" evidence="5"/>
<dbReference type="OrthoDB" id="1676282at2759"/>